<feature type="domain" description="Mur ligase central" evidence="11">
    <location>
        <begin position="114"/>
        <end position="318"/>
    </location>
</feature>
<feature type="short sequence motif" description="Meso-diaminopimelate recognition motif" evidence="7">
    <location>
        <begin position="416"/>
        <end position="419"/>
    </location>
</feature>
<dbReference type="SUPFAM" id="SSF63418">
    <property type="entry name" value="MurE/MurF N-terminal domain"/>
    <property type="match status" value="1"/>
</dbReference>
<evidence type="ECO:0000256" key="2">
    <source>
        <dbReference type="ARBA" id="ARBA00022618"/>
    </source>
</evidence>
<dbReference type="Pfam" id="PF01225">
    <property type="entry name" value="Mur_ligase"/>
    <property type="match status" value="1"/>
</dbReference>
<accession>A0A2Z5FVS9</accession>
<comment type="similarity">
    <text evidence="1 7">Belongs to the MurCDEF family. MurE subfamily.</text>
</comment>
<sequence>MMKLSQLLAGVSFVRRKASDPEVGGVEYDSRRVLPGSLFVAMHGGSTDGNRYISLAAKQGAVAVVTDSTAAFDDAARNLPQLALIEVTHGRKALAGLASNFFAHPQDQLGLSGVTGTNGKTTTAFLLDAMLNHVARKTVLVGTIEYHVAGRIRPSPHTTPESRDLFELFREGVTKGATEAVMEVSSHALEQGRVWGLKYDVAIFTNLTRDHLDFHGTMEKYRAAKQSLFDGRNGTPPRVAVINLDDESGREIARAAAMAGVEIYGYGLNSGTFRAGNVQMTAQGMRFTLRTPLGEASISTRLTGKVNVYNLLAASAAAIARGLSLNEVVAGAAVLDHVPGRFQTVDAQQPFAVVVDYAHTDDALKNLIALARELVATHDGRVITLFGCGGDRDRTKRSEMGRVAGKGSDLVVLTSDNPRSEDPLAIISDVLEGLEPTCTGFQVEPDRGAAIAAAIQAARSGDIVLLAGKGHEKMQVLKDRTIPFDDVQVAQRALAALGFNLVSEATR</sequence>
<keyword evidence="13" id="KW-1185">Reference proteome</keyword>
<dbReference type="SUPFAM" id="SSF53623">
    <property type="entry name" value="MurD-like peptide ligases, catalytic domain"/>
    <property type="match status" value="1"/>
</dbReference>
<feature type="binding site" evidence="7">
    <location>
        <begin position="416"/>
        <end position="419"/>
    </location>
    <ligand>
        <name>meso-2,6-diaminopimelate</name>
        <dbReference type="ChEBI" id="CHEBI:57791"/>
    </ligand>
</feature>
<dbReference type="Pfam" id="PF02875">
    <property type="entry name" value="Mur_ligase_C"/>
    <property type="match status" value="1"/>
</dbReference>
<dbReference type="RefSeq" id="WP_338026758.1">
    <property type="nucleotide sequence ID" value="NZ_CP030840.1"/>
</dbReference>
<feature type="binding site" evidence="7">
    <location>
        <begin position="116"/>
        <end position="122"/>
    </location>
    <ligand>
        <name>ATP</name>
        <dbReference type="ChEBI" id="CHEBI:30616"/>
    </ligand>
</feature>
<dbReference type="InterPro" id="IPR005761">
    <property type="entry name" value="UDP-N-AcMur-Glu-dNH2Pim_ligase"/>
</dbReference>
<reference evidence="12 13" key="1">
    <citation type="journal article" date="2018" name="Front. Microbiol.">
        <title>Hydrolytic Capabilities as a Key to Environmental Success: Chitinolytic and Cellulolytic Acidobacteria From Acidic Sub-arctic Soils and Boreal Peatlands.</title>
        <authorList>
            <person name="Belova S.E."/>
            <person name="Ravin N.V."/>
            <person name="Pankratov T.A."/>
            <person name="Rakitin A.L."/>
            <person name="Ivanova A.A."/>
            <person name="Beletsky A.V."/>
            <person name="Mardanov A.V."/>
            <person name="Sinninghe Damste J.S."/>
            <person name="Dedysh S.N."/>
        </authorList>
    </citation>
    <scope>NUCLEOTIDE SEQUENCE [LARGE SCALE GENOMIC DNA]</scope>
    <source>
        <strain evidence="12 13">SBC82</strain>
    </source>
</reference>
<dbReference type="AlphaFoldDB" id="A0A2Z5FVS9"/>
<dbReference type="GO" id="GO:0008360">
    <property type="term" value="P:regulation of cell shape"/>
    <property type="evidence" value="ECO:0007669"/>
    <property type="project" value="UniProtKB-KW"/>
</dbReference>
<dbReference type="Pfam" id="PF08245">
    <property type="entry name" value="Mur_ligase_M"/>
    <property type="match status" value="1"/>
</dbReference>
<evidence type="ECO:0000256" key="1">
    <source>
        <dbReference type="ARBA" id="ARBA00005898"/>
    </source>
</evidence>
<feature type="binding site" evidence="7">
    <location>
        <begin position="158"/>
        <end position="159"/>
    </location>
    <ligand>
        <name>UDP-N-acetyl-alpha-D-muramoyl-L-alanyl-D-glutamate</name>
        <dbReference type="ChEBI" id="CHEBI:83900"/>
    </ligand>
</feature>
<keyword evidence="7" id="KW-0460">Magnesium</keyword>
<proteinExistence type="inferred from homology"/>
<dbReference type="NCBIfam" id="NF001124">
    <property type="entry name" value="PRK00139.1-2"/>
    <property type="match status" value="1"/>
</dbReference>
<dbReference type="EMBL" id="CP030840">
    <property type="protein sequence ID" value="AXC10850.1"/>
    <property type="molecule type" value="Genomic_DNA"/>
</dbReference>
<feature type="domain" description="Mur ligase C-terminal" evidence="10">
    <location>
        <begin position="340"/>
        <end position="470"/>
    </location>
</feature>
<feature type="modified residue" description="N6-carboxylysine" evidence="7">
    <location>
        <position position="225"/>
    </location>
</feature>
<name>A0A2Z5FVS9_9BACT</name>
<dbReference type="Gene3D" id="3.40.1390.10">
    <property type="entry name" value="MurE/MurF, N-terminal domain"/>
    <property type="match status" value="1"/>
</dbReference>
<dbReference type="PANTHER" id="PTHR23135:SF4">
    <property type="entry name" value="UDP-N-ACETYLMURAMOYL-L-ALANYL-D-GLUTAMATE--2,6-DIAMINOPIMELATE LIGASE MURE HOMOLOG, CHLOROPLASTIC"/>
    <property type="match status" value="1"/>
</dbReference>
<feature type="binding site" evidence="7">
    <location>
        <position position="193"/>
    </location>
    <ligand>
        <name>UDP-N-acetyl-alpha-D-muramoyl-L-alanyl-D-glutamate</name>
        <dbReference type="ChEBI" id="CHEBI:83900"/>
    </ligand>
</feature>
<dbReference type="InterPro" id="IPR035911">
    <property type="entry name" value="MurE/MurF_N"/>
</dbReference>
<comment type="catalytic activity">
    <reaction evidence="7">
        <text>UDP-N-acetyl-alpha-D-muramoyl-L-alanyl-D-glutamate + meso-2,6-diaminopimelate + ATP = UDP-N-acetyl-alpha-D-muramoyl-L-alanyl-gamma-D-glutamyl-meso-2,6-diaminopimelate + ADP + phosphate + H(+)</text>
        <dbReference type="Rhea" id="RHEA:23676"/>
        <dbReference type="ChEBI" id="CHEBI:15378"/>
        <dbReference type="ChEBI" id="CHEBI:30616"/>
        <dbReference type="ChEBI" id="CHEBI:43474"/>
        <dbReference type="ChEBI" id="CHEBI:57791"/>
        <dbReference type="ChEBI" id="CHEBI:83900"/>
        <dbReference type="ChEBI" id="CHEBI:83905"/>
        <dbReference type="ChEBI" id="CHEBI:456216"/>
        <dbReference type="EC" id="6.3.2.13"/>
    </reaction>
</comment>
<evidence type="ECO:0000259" key="10">
    <source>
        <dbReference type="Pfam" id="PF02875"/>
    </source>
</evidence>
<dbReference type="KEGG" id="abas:ACPOL_1504"/>
<feature type="domain" description="Mur ligase N-terminal catalytic" evidence="9">
    <location>
        <begin position="23"/>
        <end position="101"/>
    </location>
</feature>
<dbReference type="GO" id="GO:0071555">
    <property type="term" value="P:cell wall organization"/>
    <property type="evidence" value="ECO:0007669"/>
    <property type="project" value="UniProtKB-KW"/>
</dbReference>
<dbReference type="EC" id="6.3.2.13" evidence="7"/>
<evidence type="ECO:0000313" key="13">
    <source>
        <dbReference type="Proteomes" id="UP000253606"/>
    </source>
</evidence>
<dbReference type="GO" id="GO:0051301">
    <property type="term" value="P:cell division"/>
    <property type="evidence" value="ECO:0007669"/>
    <property type="project" value="UniProtKB-KW"/>
</dbReference>
<dbReference type="UniPathway" id="UPA00219"/>
<evidence type="ECO:0000256" key="6">
    <source>
        <dbReference type="ARBA" id="ARBA00023316"/>
    </source>
</evidence>
<organism evidence="12 13">
    <name type="scientific">Acidisarcina polymorpha</name>
    <dbReference type="NCBI Taxonomy" id="2211140"/>
    <lineage>
        <taxon>Bacteria</taxon>
        <taxon>Pseudomonadati</taxon>
        <taxon>Acidobacteriota</taxon>
        <taxon>Terriglobia</taxon>
        <taxon>Terriglobales</taxon>
        <taxon>Acidobacteriaceae</taxon>
        <taxon>Acidisarcina</taxon>
    </lineage>
</organism>
<comment type="cofactor">
    <cofactor evidence="7">
        <name>Mg(2+)</name>
        <dbReference type="ChEBI" id="CHEBI:18420"/>
    </cofactor>
</comment>
<feature type="binding site" evidence="7">
    <location>
        <position position="392"/>
    </location>
    <ligand>
        <name>meso-2,6-diaminopimelate</name>
        <dbReference type="ChEBI" id="CHEBI:57791"/>
    </ligand>
</feature>
<dbReference type="GO" id="GO:0009252">
    <property type="term" value="P:peptidoglycan biosynthetic process"/>
    <property type="evidence" value="ECO:0007669"/>
    <property type="project" value="UniProtKB-UniRule"/>
</dbReference>
<feature type="binding site" evidence="7">
    <location>
        <position position="472"/>
    </location>
    <ligand>
        <name>meso-2,6-diaminopimelate</name>
        <dbReference type="ChEBI" id="CHEBI:57791"/>
    </ligand>
</feature>
<keyword evidence="3 7" id="KW-0133">Cell shape</keyword>
<dbReference type="InterPro" id="IPR013221">
    <property type="entry name" value="Mur_ligase_cen"/>
</dbReference>
<keyword evidence="7" id="KW-0547">Nucleotide-binding</keyword>
<protein>
    <recommendedName>
        <fullName evidence="7">UDP-N-acetylmuramoyl-L-alanyl-D-glutamate--2,6-diaminopimelate ligase</fullName>
        <ecNumber evidence="7">6.3.2.13</ecNumber>
    </recommendedName>
    <alternativeName>
        <fullName evidence="7">Meso-A2pm-adding enzyme</fullName>
    </alternativeName>
    <alternativeName>
        <fullName evidence="7">Meso-diaminopimelate-adding enzyme</fullName>
    </alternativeName>
    <alternativeName>
        <fullName evidence="7">UDP-MurNAc-L-Ala-D-Glu:meso-diaminopimelate ligase</fullName>
    </alternativeName>
    <alternativeName>
        <fullName evidence="7">UDP-MurNAc-tripeptide synthetase</fullName>
    </alternativeName>
    <alternativeName>
        <fullName evidence="7">UDP-N-acetylmuramyl-tripeptide synthetase</fullName>
    </alternativeName>
</protein>
<keyword evidence="5 7" id="KW-0131">Cell cycle</keyword>
<dbReference type="PANTHER" id="PTHR23135">
    <property type="entry name" value="MUR LIGASE FAMILY MEMBER"/>
    <property type="match status" value="1"/>
</dbReference>
<keyword evidence="6 7" id="KW-0961">Cell wall biogenesis/degradation</keyword>
<feature type="binding site" evidence="7">
    <location>
        <position position="30"/>
    </location>
    <ligand>
        <name>UDP-N-acetyl-alpha-D-muramoyl-L-alanyl-D-glutamate</name>
        <dbReference type="ChEBI" id="CHEBI:83900"/>
    </ligand>
</feature>
<feature type="binding site" evidence="7">
    <location>
        <position position="191"/>
    </location>
    <ligand>
        <name>UDP-N-acetyl-alpha-D-muramoyl-L-alanyl-D-glutamate</name>
        <dbReference type="ChEBI" id="CHEBI:83900"/>
    </ligand>
</feature>
<dbReference type="InterPro" id="IPR036565">
    <property type="entry name" value="Mur-like_cat_sf"/>
</dbReference>
<dbReference type="Gene3D" id="3.90.190.20">
    <property type="entry name" value="Mur ligase, C-terminal domain"/>
    <property type="match status" value="1"/>
</dbReference>
<dbReference type="GO" id="GO:0000287">
    <property type="term" value="F:magnesium ion binding"/>
    <property type="evidence" value="ECO:0007669"/>
    <property type="project" value="UniProtKB-UniRule"/>
</dbReference>
<evidence type="ECO:0000313" key="12">
    <source>
        <dbReference type="EMBL" id="AXC10850.1"/>
    </source>
</evidence>
<evidence type="ECO:0000256" key="4">
    <source>
        <dbReference type="ARBA" id="ARBA00022984"/>
    </source>
</evidence>
<dbReference type="GO" id="GO:0008765">
    <property type="term" value="F:UDP-N-acetylmuramoylalanyl-D-glutamate-2,6-diaminopimelate ligase activity"/>
    <property type="evidence" value="ECO:0007669"/>
    <property type="project" value="UniProtKB-UniRule"/>
</dbReference>
<comment type="subcellular location">
    <subcellularLocation>
        <location evidence="7 8">Cytoplasm</location>
    </subcellularLocation>
</comment>
<dbReference type="InterPro" id="IPR036615">
    <property type="entry name" value="Mur_ligase_C_dom_sf"/>
</dbReference>
<dbReference type="HAMAP" id="MF_00208">
    <property type="entry name" value="MurE"/>
    <property type="match status" value="1"/>
</dbReference>
<comment type="function">
    <text evidence="7">Catalyzes the addition of meso-diaminopimelic acid to the nucleotide precursor UDP-N-acetylmuramoyl-L-alanyl-D-glutamate (UMAG) in the biosynthesis of bacterial cell-wall peptidoglycan.</text>
</comment>
<dbReference type="GO" id="GO:0005524">
    <property type="term" value="F:ATP binding"/>
    <property type="evidence" value="ECO:0007669"/>
    <property type="project" value="UniProtKB-UniRule"/>
</dbReference>
<dbReference type="SUPFAM" id="SSF53244">
    <property type="entry name" value="MurD-like peptide ligases, peptide-binding domain"/>
    <property type="match status" value="1"/>
</dbReference>
<evidence type="ECO:0000256" key="5">
    <source>
        <dbReference type="ARBA" id="ARBA00023306"/>
    </source>
</evidence>
<evidence type="ECO:0000259" key="9">
    <source>
        <dbReference type="Pfam" id="PF01225"/>
    </source>
</evidence>
<evidence type="ECO:0000256" key="3">
    <source>
        <dbReference type="ARBA" id="ARBA00022960"/>
    </source>
</evidence>
<dbReference type="InterPro" id="IPR004101">
    <property type="entry name" value="Mur_ligase_C"/>
</dbReference>
<keyword evidence="7" id="KW-0067">ATP-binding</keyword>
<gene>
    <name evidence="7" type="primary">murE</name>
    <name evidence="12" type="ORF">ACPOL_1504</name>
</gene>
<dbReference type="InterPro" id="IPR000713">
    <property type="entry name" value="Mur_ligase_N"/>
</dbReference>
<comment type="pathway">
    <text evidence="7 8">Cell wall biogenesis; peptidoglycan biosynthesis.</text>
</comment>
<evidence type="ECO:0000259" key="11">
    <source>
        <dbReference type="Pfam" id="PF08245"/>
    </source>
</evidence>
<keyword evidence="4 7" id="KW-0573">Peptidoglycan synthesis</keyword>
<comment type="PTM">
    <text evidence="7">Carboxylation is probably crucial for Mg(2+) binding and, consequently, for the gamma-phosphate positioning of ATP.</text>
</comment>
<feature type="binding site" evidence="7">
    <location>
        <position position="468"/>
    </location>
    <ligand>
        <name>meso-2,6-diaminopimelate</name>
        <dbReference type="ChEBI" id="CHEBI:57791"/>
    </ligand>
</feature>
<dbReference type="Proteomes" id="UP000253606">
    <property type="component" value="Chromosome"/>
</dbReference>
<keyword evidence="7 12" id="KW-0436">Ligase</keyword>
<keyword evidence="2 7" id="KW-0132">Cell division</keyword>
<comment type="caution">
    <text evidence="7">Lacks conserved residue(s) required for the propagation of feature annotation.</text>
</comment>
<evidence type="ECO:0000256" key="7">
    <source>
        <dbReference type="HAMAP-Rule" id="MF_00208"/>
    </source>
</evidence>
<evidence type="ECO:0000256" key="8">
    <source>
        <dbReference type="RuleBase" id="RU004135"/>
    </source>
</evidence>
<feature type="binding site" evidence="7">
    <location>
        <position position="185"/>
    </location>
    <ligand>
        <name>UDP-N-acetyl-alpha-D-muramoyl-L-alanyl-D-glutamate</name>
        <dbReference type="ChEBI" id="CHEBI:83900"/>
    </ligand>
</feature>
<dbReference type="GO" id="GO:0005737">
    <property type="term" value="C:cytoplasm"/>
    <property type="evidence" value="ECO:0007669"/>
    <property type="project" value="UniProtKB-SubCell"/>
</dbReference>
<dbReference type="NCBIfam" id="NF001126">
    <property type="entry name" value="PRK00139.1-4"/>
    <property type="match status" value="1"/>
</dbReference>
<dbReference type="NCBIfam" id="TIGR01085">
    <property type="entry name" value="murE"/>
    <property type="match status" value="1"/>
</dbReference>
<dbReference type="Gene3D" id="3.40.1190.10">
    <property type="entry name" value="Mur-like, catalytic domain"/>
    <property type="match status" value="1"/>
</dbReference>
<keyword evidence="7" id="KW-0963">Cytoplasm</keyword>